<dbReference type="Gene3D" id="3.90.550.10">
    <property type="entry name" value="Spore Coat Polysaccharide Biosynthesis Protein SpsA, Chain A"/>
    <property type="match status" value="1"/>
</dbReference>
<dbReference type="GO" id="GO:0009298">
    <property type="term" value="P:GDP-mannose biosynthetic process"/>
    <property type="evidence" value="ECO:0007669"/>
    <property type="project" value="InterPro"/>
</dbReference>
<protein>
    <recommendedName>
        <fullName evidence="3">mannose-1-phosphate guanylyltransferase</fullName>
        <ecNumber evidence="3">2.7.7.13</ecNumber>
    </recommendedName>
</protein>
<evidence type="ECO:0000256" key="2">
    <source>
        <dbReference type="ARBA" id="ARBA00007274"/>
    </source>
</evidence>
<dbReference type="InterPro" id="IPR011044">
    <property type="entry name" value="Quino_amine_DH_bsu"/>
</dbReference>
<dbReference type="InterPro" id="IPR025941">
    <property type="entry name" value="Vps8_central_dom"/>
</dbReference>
<keyword evidence="5" id="KW-0547">Nucleotide-binding</keyword>
<evidence type="ECO:0000259" key="10">
    <source>
        <dbReference type="Pfam" id="PF12816"/>
    </source>
</evidence>
<feature type="domain" description="Vacuolar protein sorting-associated protein 8 central" evidence="10">
    <location>
        <begin position="869"/>
        <end position="1014"/>
    </location>
</feature>
<dbReference type="InterPro" id="IPR005835">
    <property type="entry name" value="NTP_transferase_dom"/>
</dbReference>
<keyword evidence="13" id="KW-1185">Reference proteome</keyword>
<comment type="subunit">
    <text evidence="7">Component of the GMPPA-GMPPB mannose-1-phosphate guanylyltransferase complex composed of 4 GMPPA subunits and 8 tag-335/GMPPB subunits; the complex is organized into three layers, a central layer made up of 2 GMPPA dimers sandwiched between two layers each made up of 2 tag-335/GMPPB dimers. Catalytic activity of tag-335/GMPPB is reduced when part of the complex and binding of GDP-alpha-D-Mannose by GMPPA induces allosteric feedback inhibition of tag-335/GMPPB.</text>
</comment>
<sequence length="1740" mass="193860">MKALILVGGYGTRLRPLTLTQPKPLVEFANKPMMLHQMEALAAVGVDTVVLAVSYRAEQLEQEMAVHASRLGVKLIFSLEEEPLGTAGPLALARQHLEGDEPFFVLNSDVICEFPFQHMIDFHKKHGREGTIAVTRVEEPSKYGVVVFDENSGQIANFVEKPQEYVGNKINAGLPTSIEKEIFPEMAETGNLYAFVLSGFWMDVGQPKDFLKGSSLFLTHMRQTAPEELARGAQFHGNVLVDPSATIGSDCVIGPNVVVGPRVRIENGSCIRQTTILSGSVVKSHSCISESIIGRKCTIGSWVRMENNCVMGEDVVVQDELYLNGASVLPHKSISVNGGPMSSSVGSASAEDVEDWLDIGDTGSLPSLSLDDVLNEVDNLDEGVSLIDDGGDDSSLSLLCVSTTPTSPTTYQLDSVVVVNRNQSISHQLQSAKAKSGTALALAENAGKIAVVTSKGHALLFDQDGKLDRFFNGEEWMGSASCVTFSPDGRFIAIGFSKVEKEAVQPGLGVLQIQYLSSSSILTLDSGGSVYEIRFSARIIGGKDSRMRCLYLQFRRYSWYRQDSVEPSSVLSPYSLVIIIRPCSVIGLEGPRAQKSRKGSLRDFRICISRGDKLIIFRLHVMNFGTKHKSATLHRNVQLPVALVNLTWLTDHLIVGVDSQGGIWQIDPEKGVVSKAAVDDLQVVFATSDYKGLATGGRVSEAMRCLAEHACFQSMTQGSAEKWLVLAHDGLFTVQRVTEFEQLEKFMERGDEVSATLYLLDVINGRIRASDVFKNEAPKLLVGAARRLLDVTMDGCKEGKVAQLVAHYKKYIRILLQVCISGKLFGLLYDEVWTRLSQDVLSRGVLLESLDEWVLDGGPRRASADGPSEGHFSQLQAAVVRFPIHTIDLHSVMSTCRQNGLYDGIIYIMNNALDDFITPLEEMLDAVREFAGHEVMSDAEIDTGNRLLLYLHCCLAGRAYPFGALNEKQAKRVPKEVYCCISSLKGKDGSSSEEKYPYLRLLLQFDPQQFVHVIYTCADANIFQTDGRLQRLTDTIGLLSVMMRREPPLLHFLLLVVQLTENGLIVPPVEYVQDAVISLLRLPTWLHSATESVIVTALRVVPDLNRSDVLRSAQSPLRLLKLLNGIFHHKKPKGACPANQRHYPPSAASFFLNERRFVELINCYLLDSKNKEVFNAIDRIIRTGDLNAIESAKFSAFVRSSLPSLLKVDSSLCASLIIEHYADYLKLMARKDEKGRREFFPALKAILEIRRERKQSMIMLDDELDESLFGIVFEGISKRWASNSDEIPRPSSSFSSSSSTSSSSTSSDEDDVDGQLLDLLSFWLPIGARTDFCLNQAAAGGFIRTMVELLNARGFEQRAFDVLFEQLEKFSGCDEAKTVHWLDEALTYCSRRSSSPESRNWMMRVFRFVAQFAAQSGSTTLVLNQRLILLCRRILDTGTEHAAQLVDSLLECPSFREASYCETASIFKEILSSCDYEKKLLNDVLAVINSECSDNVQTMRKTDRASIRANFIDGMYSMRRPPTIKPPLFSVAATSFIWIAMMERKICPCDGKLKLLPGRRPESQLPRKRDIFKEWKKPLNLLDSMNHLHYQWCVELSPYMPPLPCGESSDLHIVAPFLLTQYFPSGPIDPLQFSFCPKASRNIEFMTRCSRVLHRIDKLVKSKDLFRHTCLILQAGSQATMRLALFKNVRPEWNTAVEIPFCLHITKAGRCPRLLEADELELHEQWLPFVGRNFAAYAGR</sequence>
<keyword evidence="6" id="KW-0342">GTP-binding</keyword>
<evidence type="ECO:0000256" key="6">
    <source>
        <dbReference type="ARBA" id="ARBA00023134"/>
    </source>
</evidence>
<dbReference type="EC" id="2.7.7.13" evidence="3"/>
<evidence type="ECO:0000259" key="9">
    <source>
        <dbReference type="Pfam" id="PF00483"/>
    </source>
</evidence>
<dbReference type="GO" id="GO:0004475">
    <property type="term" value="F:mannose-1-phosphate guanylyltransferase (GTP) activity"/>
    <property type="evidence" value="ECO:0007669"/>
    <property type="project" value="UniProtKB-EC"/>
</dbReference>
<evidence type="ECO:0000256" key="7">
    <source>
        <dbReference type="ARBA" id="ARBA00065107"/>
    </source>
</evidence>
<dbReference type="PANTHER" id="PTHR22572">
    <property type="entry name" value="SUGAR-1-PHOSPHATE GUANYL TRANSFERASE"/>
    <property type="match status" value="1"/>
</dbReference>
<dbReference type="GO" id="GO:0005525">
    <property type="term" value="F:GTP binding"/>
    <property type="evidence" value="ECO:0007669"/>
    <property type="project" value="UniProtKB-KW"/>
</dbReference>
<feature type="domain" description="Nucleotidyl transferase" evidence="9">
    <location>
        <begin position="2"/>
        <end position="215"/>
    </location>
</feature>
<dbReference type="InterPro" id="IPR056729">
    <property type="entry name" value="GMPPB_C"/>
</dbReference>
<evidence type="ECO:0000256" key="8">
    <source>
        <dbReference type="SAM" id="MobiDB-lite"/>
    </source>
</evidence>
<feature type="compositionally biased region" description="Low complexity" evidence="8">
    <location>
        <begin position="1291"/>
        <end position="1306"/>
    </location>
</feature>
<gene>
    <name evidence="12" type="ORF">CAUJ_LOCUS11129</name>
</gene>
<accession>A0A8S1HQ14</accession>
<evidence type="ECO:0000313" key="12">
    <source>
        <dbReference type="EMBL" id="CAD6195210.1"/>
    </source>
</evidence>
<dbReference type="FunFam" id="3.90.550.10:FF:000013">
    <property type="entry name" value="mannose-1-phosphate guanyltransferase beta"/>
    <property type="match status" value="1"/>
</dbReference>
<dbReference type="Pfam" id="PF23410">
    <property type="entry name" value="Beta-prop_VPS8"/>
    <property type="match status" value="2"/>
</dbReference>
<comment type="caution">
    <text evidence="12">The sequence shown here is derived from an EMBL/GenBank/DDBJ whole genome shotgun (WGS) entry which is preliminary data.</text>
</comment>
<organism evidence="12 13">
    <name type="scientific">Caenorhabditis auriculariae</name>
    <dbReference type="NCBI Taxonomy" id="2777116"/>
    <lineage>
        <taxon>Eukaryota</taxon>
        <taxon>Metazoa</taxon>
        <taxon>Ecdysozoa</taxon>
        <taxon>Nematoda</taxon>
        <taxon>Chromadorea</taxon>
        <taxon>Rhabditida</taxon>
        <taxon>Rhabditina</taxon>
        <taxon>Rhabditomorpha</taxon>
        <taxon>Rhabditoidea</taxon>
        <taxon>Rhabditidae</taxon>
        <taxon>Peloderinae</taxon>
        <taxon>Caenorhabditis</taxon>
    </lineage>
</organism>
<evidence type="ECO:0000256" key="5">
    <source>
        <dbReference type="ARBA" id="ARBA00022741"/>
    </source>
</evidence>
<dbReference type="SUPFAM" id="SSF50969">
    <property type="entry name" value="YVTN repeat-like/Quinoprotein amine dehydrogenase"/>
    <property type="match status" value="1"/>
</dbReference>
<keyword evidence="4" id="KW-0808">Transferase</keyword>
<dbReference type="Proteomes" id="UP000835052">
    <property type="component" value="Unassembled WGS sequence"/>
</dbReference>
<dbReference type="Pfam" id="PF25087">
    <property type="entry name" value="GMPPB_C"/>
    <property type="match status" value="1"/>
</dbReference>
<evidence type="ECO:0000256" key="4">
    <source>
        <dbReference type="ARBA" id="ARBA00022679"/>
    </source>
</evidence>
<dbReference type="Pfam" id="PF00483">
    <property type="entry name" value="NTP_transferase"/>
    <property type="match status" value="1"/>
</dbReference>
<comment type="pathway">
    <text evidence="1">Nucleotide-sugar biosynthesis; GDP-alpha-D-mannose biosynthesis; GDP-alpha-D-mannose from alpha-D-mannose 1-phosphate (GTP route): step 1/1.</text>
</comment>
<dbReference type="InterPro" id="IPR045233">
    <property type="entry name" value="GMPPB_N"/>
</dbReference>
<evidence type="ECO:0000256" key="1">
    <source>
        <dbReference type="ARBA" id="ARBA00004823"/>
    </source>
</evidence>
<dbReference type="EMBL" id="CAJGYM010000052">
    <property type="protein sequence ID" value="CAD6195210.1"/>
    <property type="molecule type" value="Genomic_DNA"/>
</dbReference>
<evidence type="ECO:0000256" key="3">
    <source>
        <dbReference type="ARBA" id="ARBA00012387"/>
    </source>
</evidence>
<dbReference type="InterPro" id="IPR050486">
    <property type="entry name" value="Mannose-1P_guanyltransferase"/>
</dbReference>
<evidence type="ECO:0000259" key="11">
    <source>
        <dbReference type="Pfam" id="PF25087"/>
    </source>
</evidence>
<evidence type="ECO:0000313" key="13">
    <source>
        <dbReference type="Proteomes" id="UP000835052"/>
    </source>
</evidence>
<dbReference type="CDD" id="cd06425">
    <property type="entry name" value="M1P_guanylylT_B_like_N"/>
    <property type="match status" value="1"/>
</dbReference>
<comment type="similarity">
    <text evidence="2">Belongs to the transferase hexapeptide repeat family.</text>
</comment>
<proteinExistence type="inferred from homology"/>
<name>A0A8S1HQ14_9PELO</name>
<feature type="domain" description="Mannose-1-phosphate guanyltransferase C-terminal" evidence="11">
    <location>
        <begin position="236"/>
        <end position="337"/>
    </location>
</feature>
<dbReference type="Pfam" id="PF12816">
    <property type="entry name" value="TPR_Vps8"/>
    <property type="match status" value="1"/>
</dbReference>
<dbReference type="OrthoDB" id="289913at2759"/>
<dbReference type="InterPro" id="IPR029044">
    <property type="entry name" value="Nucleotide-diphossugar_trans"/>
</dbReference>
<feature type="region of interest" description="Disordered" evidence="8">
    <location>
        <begin position="1284"/>
        <end position="1310"/>
    </location>
</feature>
<dbReference type="Gene3D" id="2.160.10.10">
    <property type="entry name" value="Hexapeptide repeat proteins"/>
    <property type="match status" value="1"/>
</dbReference>
<dbReference type="SUPFAM" id="SSF53448">
    <property type="entry name" value="Nucleotide-diphospho-sugar transferases"/>
    <property type="match status" value="1"/>
</dbReference>
<reference evidence="12" key="1">
    <citation type="submission" date="2020-10" db="EMBL/GenBank/DDBJ databases">
        <authorList>
            <person name="Kikuchi T."/>
        </authorList>
    </citation>
    <scope>NUCLEOTIDE SEQUENCE</scope>
    <source>
        <strain evidence="12">NKZ352</strain>
    </source>
</reference>